<comment type="caution">
    <text evidence="2">The sequence shown here is derived from an EMBL/GenBank/DDBJ whole genome shotgun (WGS) entry which is preliminary data.</text>
</comment>
<evidence type="ECO:0000313" key="3">
    <source>
        <dbReference type="Proteomes" id="UP000580839"/>
    </source>
</evidence>
<organism evidence="2 3">
    <name type="scientific">Eiseniibacteriota bacterium</name>
    <dbReference type="NCBI Taxonomy" id="2212470"/>
    <lineage>
        <taxon>Bacteria</taxon>
        <taxon>Candidatus Eiseniibacteriota</taxon>
    </lineage>
</organism>
<proteinExistence type="inferred from homology"/>
<dbReference type="Proteomes" id="UP000580839">
    <property type="component" value="Unassembled WGS sequence"/>
</dbReference>
<dbReference type="AlphaFoldDB" id="A0A849SMG6"/>
<reference evidence="2 3" key="1">
    <citation type="submission" date="2020-04" db="EMBL/GenBank/DDBJ databases">
        <title>Metagenomic profiling of ammonia- and methane-oxidizing microorganisms in a Dutch drinking water treatment plant.</title>
        <authorList>
            <person name="Poghosyan L."/>
            <person name="Leucker S."/>
        </authorList>
    </citation>
    <scope>NUCLEOTIDE SEQUENCE [LARGE SCALE GENOMIC DNA]</scope>
    <source>
        <strain evidence="2">S-RSF-IL-03</strain>
    </source>
</reference>
<dbReference type="PANTHER" id="PTHR43475:SF1">
    <property type="entry name" value="METHYLTHIORIBOSE-1-PHOSPHATE ISOMERASE"/>
    <property type="match status" value="1"/>
</dbReference>
<dbReference type="InterPro" id="IPR000649">
    <property type="entry name" value="IF-2B-related"/>
</dbReference>
<dbReference type="Gene3D" id="3.40.50.10470">
    <property type="entry name" value="Translation initiation factor eif-2b, domain 2"/>
    <property type="match status" value="1"/>
</dbReference>
<dbReference type="InterPro" id="IPR042529">
    <property type="entry name" value="IF_2B-like_C"/>
</dbReference>
<evidence type="ECO:0008006" key="4">
    <source>
        <dbReference type="Google" id="ProtNLM"/>
    </source>
</evidence>
<dbReference type="EMBL" id="JABFRW010000207">
    <property type="protein sequence ID" value="NOT35631.1"/>
    <property type="molecule type" value="Genomic_DNA"/>
</dbReference>
<dbReference type="GO" id="GO:0046523">
    <property type="term" value="F:S-methyl-5-thioribose-1-phosphate isomerase activity"/>
    <property type="evidence" value="ECO:0007669"/>
    <property type="project" value="TreeGrafter"/>
</dbReference>
<accession>A0A849SMG6</accession>
<protein>
    <recommendedName>
        <fullName evidence="4">Translation initiation factor eIF-2B</fullName>
    </recommendedName>
</protein>
<sequence length="302" mass="31746">MSAFADDRHSGSSDVAYELLDALERHATIDASADAAGFRASLLAFLREAQSSQPSMALVHQLAARALEVADTAALRGVRVAEARASLVASCDAEREDLRASTASVVRQAAQLVERRGAFVATLSASASVREALLEAHRNGMAPRALIGEGRPRLEGRHMASALAKAGVPVWLVADAALPLLLSQAAMVWLGADAITEQGVINKIGSFAAALAAREHSVPVYALATRRKFLPAATGALGIAEQSPGEIWESPTPGVEPRNVYFELVPLPLLRGVVVEDAVLGGSETAITARDRPLPEVLARPF</sequence>
<gene>
    <name evidence="2" type="ORF">HOP12_15915</name>
</gene>
<name>A0A849SMG6_UNCEI</name>
<dbReference type="Pfam" id="PF01008">
    <property type="entry name" value="IF-2B"/>
    <property type="match status" value="1"/>
</dbReference>
<dbReference type="SUPFAM" id="SSF100950">
    <property type="entry name" value="NagB/RpiA/CoA transferase-like"/>
    <property type="match status" value="1"/>
</dbReference>
<evidence type="ECO:0000256" key="1">
    <source>
        <dbReference type="RuleBase" id="RU003814"/>
    </source>
</evidence>
<comment type="similarity">
    <text evidence="1">Belongs to the eIF-2B alpha/beta/delta subunits family.</text>
</comment>
<dbReference type="InterPro" id="IPR037171">
    <property type="entry name" value="NagB/RpiA_transferase-like"/>
</dbReference>
<dbReference type="PANTHER" id="PTHR43475">
    <property type="entry name" value="METHYLTHIORIBOSE-1-PHOSPHATE ISOMERASE"/>
    <property type="match status" value="1"/>
</dbReference>
<evidence type="ECO:0000313" key="2">
    <source>
        <dbReference type="EMBL" id="NOT35631.1"/>
    </source>
</evidence>
<dbReference type="GO" id="GO:0019509">
    <property type="term" value="P:L-methionine salvage from methylthioadenosine"/>
    <property type="evidence" value="ECO:0007669"/>
    <property type="project" value="TreeGrafter"/>
</dbReference>